<dbReference type="Proteomes" id="UP001265315">
    <property type="component" value="Unassembled WGS sequence"/>
</dbReference>
<keyword evidence="1" id="KW-0812">Transmembrane</keyword>
<dbReference type="AlphaFoldDB" id="A0AAW8LSJ4"/>
<organism evidence="2 3">
    <name type="scientific">Agrobacterium tumefaciens</name>
    <dbReference type="NCBI Taxonomy" id="358"/>
    <lineage>
        <taxon>Bacteria</taxon>
        <taxon>Pseudomonadati</taxon>
        <taxon>Pseudomonadota</taxon>
        <taxon>Alphaproteobacteria</taxon>
        <taxon>Hyphomicrobiales</taxon>
        <taxon>Rhizobiaceae</taxon>
        <taxon>Rhizobium/Agrobacterium group</taxon>
        <taxon>Agrobacterium</taxon>
        <taxon>Agrobacterium tumefaciens complex</taxon>
    </lineage>
</organism>
<dbReference type="RefSeq" id="WP_209689043.1">
    <property type="nucleotide sequence ID" value="NZ_JAGIPM010000001.1"/>
</dbReference>
<proteinExistence type="predicted"/>
<keyword evidence="1" id="KW-1133">Transmembrane helix</keyword>
<protein>
    <submittedName>
        <fullName evidence="2">Uncharacterized protein</fullName>
    </submittedName>
</protein>
<evidence type="ECO:0000256" key="1">
    <source>
        <dbReference type="SAM" id="Phobius"/>
    </source>
</evidence>
<gene>
    <name evidence="2" type="ORF">J2W61_001450</name>
</gene>
<dbReference type="EMBL" id="JAVDSW010000001">
    <property type="protein sequence ID" value="MDR6701622.1"/>
    <property type="molecule type" value="Genomic_DNA"/>
</dbReference>
<sequence length="50" mass="5734">MNSEYLYQPVMKPTLLDRARDFYWSNQDACDAAMFFGVIALVVTVLVQMA</sequence>
<evidence type="ECO:0000313" key="2">
    <source>
        <dbReference type="EMBL" id="MDR6701622.1"/>
    </source>
</evidence>
<keyword evidence="1" id="KW-0472">Membrane</keyword>
<accession>A0AAW8LSJ4</accession>
<reference evidence="2" key="1">
    <citation type="submission" date="2023-07" db="EMBL/GenBank/DDBJ databases">
        <title>Sorghum-associated microbial communities from plants grown in Nebraska, USA.</title>
        <authorList>
            <person name="Schachtman D."/>
        </authorList>
    </citation>
    <scope>NUCLEOTIDE SEQUENCE</scope>
    <source>
        <strain evidence="2">1457</strain>
    </source>
</reference>
<comment type="caution">
    <text evidence="2">The sequence shown here is derived from an EMBL/GenBank/DDBJ whole genome shotgun (WGS) entry which is preliminary data.</text>
</comment>
<feature type="transmembrane region" description="Helical" evidence="1">
    <location>
        <begin position="32"/>
        <end position="49"/>
    </location>
</feature>
<evidence type="ECO:0000313" key="3">
    <source>
        <dbReference type="Proteomes" id="UP001265315"/>
    </source>
</evidence>
<name>A0AAW8LSJ4_AGRTU</name>